<accession>A0A8S1QC50</accession>
<keyword evidence="3" id="KW-1185">Reference proteome</keyword>
<sequence length="91" mass="11173">MEILEYVPLIKFVMLLKFQWKLQPIKIIIQVRILKDKYQYICCCIDSIWINKITLSFAHHKWQTQLYSTSKPIYQTIKEYMNQKQQLITFE</sequence>
<proteinExistence type="predicted"/>
<gene>
    <name evidence="1" type="ORF">PPRIM_AZ9-3.1.T0960028</name>
    <name evidence="2" type="ORF">PPRIM_AZ9-3.1.T1520031</name>
</gene>
<organism evidence="2 3">
    <name type="scientific">Paramecium primaurelia</name>
    <dbReference type="NCBI Taxonomy" id="5886"/>
    <lineage>
        <taxon>Eukaryota</taxon>
        <taxon>Sar</taxon>
        <taxon>Alveolata</taxon>
        <taxon>Ciliophora</taxon>
        <taxon>Intramacronucleata</taxon>
        <taxon>Oligohymenophorea</taxon>
        <taxon>Peniculida</taxon>
        <taxon>Parameciidae</taxon>
        <taxon>Paramecium</taxon>
    </lineage>
</organism>
<dbReference type="EMBL" id="CAJJDM010000157">
    <property type="protein sequence ID" value="CAD8112567.1"/>
    <property type="molecule type" value="Genomic_DNA"/>
</dbReference>
<evidence type="ECO:0000313" key="2">
    <source>
        <dbReference type="EMBL" id="CAD8112567.1"/>
    </source>
</evidence>
<dbReference type="EMBL" id="CAJJDM010000099">
    <property type="protein sequence ID" value="CAD8094454.1"/>
    <property type="molecule type" value="Genomic_DNA"/>
</dbReference>
<evidence type="ECO:0000313" key="3">
    <source>
        <dbReference type="Proteomes" id="UP000688137"/>
    </source>
</evidence>
<name>A0A8S1QC50_PARPR</name>
<dbReference type="Proteomes" id="UP000688137">
    <property type="component" value="Unassembled WGS sequence"/>
</dbReference>
<dbReference type="AlphaFoldDB" id="A0A8S1QC50"/>
<protein>
    <submittedName>
        <fullName evidence="2">Uncharacterized protein</fullName>
    </submittedName>
</protein>
<reference evidence="2" key="1">
    <citation type="submission" date="2021-01" db="EMBL/GenBank/DDBJ databases">
        <authorList>
            <consortium name="Genoscope - CEA"/>
            <person name="William W."/>
        </authorList>
    </citation>
    <scope>NUCLEOTIDE SEQUENCE</scope>
</reference>
<dbReference type="OMA" id="KHKYICY"/>
<evidence type="ECO:0000313" key="1">
    <source>
        <dbReference type="EMBL" id="CAD8094454.1"/>
    </source>
</evidence>
<comment type="caution">
    <text evidence="2">The sequence shown here is derived from an EMBL/GenBank/DDBJ whole genome shotgun (WGS) entry which is preliminary data.</text>
</comment>